<accession>A0A8S4PKC7</accession>
<name>A0A8S4PKC7_OWEFU</name>
<proteinExistence type="predicted"/>
<organism evidence="2 3">
    <name type="scientific">Owenia fusiformis</name>
    <name type="common">Polychaete worm</name>
    <dbReference type="NCBI Taxonomy" id="6347"/>
    <lineage>
        <taxon>Eukaryota</taxon>
        <taxon>Metazoa</taxon>
        <taxon>Spiralia</taxon>
        <taxon>Lophotrochozoa</taxon>
        <taxon>Annelida</taxon>
        <taxon>Polychaeta</taxon>
        <taxon>Sedentaria</taxon>
        <taxon>Canalipalpata</taxon>
        <taxon>Sabellida</taxon>
        <taxon>Oweniida</taxon>
        <taxon>Oweniidae</taxon>
        <taxon>Owenia</taxon>
    </lineage>
</organism>
<dbReference type="EMBL" id="CAIIXF020000009">
    <property type="protein sequence ID" value="CAH1793620.1"/>
    <property type="molecule type" value="Genomic_DNA"/>
</dbReference>
<sequence>MTENMSGYPNQPGYSGQPGYPPQQGYGYPPPGQPGQPGYPGGPPPNYAPQSGMQEPYPQAIHNTTVYQQGVPQQGPTTVIIQEDPNVARQQAQAQADSDCCCWTCLWTYICCCLMSD</sequence>
<dbReference type="AlphaFoldDB" id="A0A8S4PKC7"/>
<evidence type="ECO:0000256" key="1">
    <source>
        <dbReference type="SAM" id="MobiDB-lite"/>
    </source>
</evidence>
<gene>
    <name evidence="2" type="ORF">OFUS_LOCUS18447</name>
</gene>
<feature type="compositionally biased region" description="Low complexity" evidence="1">
    <location>
        <begin position="7"/>
        <end position="27"/>
    </location>
</feature>
<reference evidence="2" key="1">
    <citation type="submission" date="2022-03" db="EMBL/GenBank/DDBJ databases">
        <authorList>
            <person name="Martin C."/>
        </authorList>
    </citation>
    <scope>NUCLEOTIDE SEQUENCE</scope>
</reference>
<dbReference type="Proteomes" id="UP000749559">
    <property type="component" value="Unassembled WGS sequence"/>
</dbReference>
<protein>
    <submittedName>
        <fullName evidence="2">Uncharacterized protein</fullName>
    </submittedName>
</protein>
<evidence type="ECO:0000313" key="2">
    <source>
        <dbReference type="EMBL" id="CAH1793620.1"/>
    </source>
</evidence>
<comment type="caution">
    <text evidence="2">The sequence shown here is derived from an EMBL/GenBank/DDBJ whole genome shotgun (WGS) entry which is preliminary data.</text>
</comment>
<keyword evidence="3" id="KW-1185">Reference proteome</keyword>
<feature type="region of interest" description="Disordered" evidence="1">
    <location>
        <begin position="1"/>
        <end position="63"/>
    </location>
</feature>
<evidence type="ECO:0000313" key="3">
    <source>
        <dbReference type="Proteomes" id="UP000749559"/>
    </source>
</evidence>